<sequence>MIVKRCNISSGYGKILWGRLVRRLSNTCLQLHGGEGYCSGHYAERFFRDARALSLAGD</sequence>
<evidence type="ECO:0000313" key="3">
    <source>
        <dbReference type="EMBL" id="NYT27616.1"/>
    </source>
</evidence>
<dbReference type="Gene3D" id="1.20.140.10">
    <property type="entry name" value="Butyryl-CoA Dehydrogenase, subunit A, domain 3"/>
    <property type="match status" value="1"/>
</dbReference>
<evidence type="ECO:0000256" key="1">
    <source>
        <dbReference type="ARBA" id="ARBA00022630"/>
    </source>
</evidence>
<dbReference type="EMBL" id="JACCHT010000001">
    <property type="protein sequence ID" value="NYT27616.1"/>
    <property type="molecule type" value="Genomic_DNA"/>
</dbReference>
<dbReference type="InterPro" id="IPR036250">
    <property type="entry name" value="AcylCo_DH-like_C"/>
</dbReference>
<dbReference type="AlphaFoldDB" id="A0A853F238"/>
<protein>
    <recommendedName>
        <fullName evidence="2">Acyl-CoA dehydrogenase/oxidase C-terminal domain-containing protein</fullName>
    </recommendedName>
</protein>
<name>A0A853F238_9GAMM</name>
<dbReference type="GO" id="GO:0016627">
    <property type="term" value="F:oxidoreductase activity, acting on the CH-CH group of donors"/>
    <property type="evidence" value="ECO:0007669"/>
    <property type="project" value="InterPro"/>
</dbReference>
<accession>A0A853F238</accession>
<dbReference type="Pfam" id="PF00441">
    <property type="entry name" value="Acyl-CoA_dh_1"/>
    <property type="match status" value="1"/>
</dbReference>
<dbReference type="Proteomes" id="UP000568751">
    <property type="component" value="Unassembled WGS sequence"/>
</dbReference>
<reference evidence="3 4" key="1">
    <citation type="submission" date="2020-05" db="EMBL/GenBank/DDBJ databases">
        <title>Horizontal transmission and recombination maintain forever young bacterial symbiont genomes.</title>
        <authorList>
            <person name="Russell S.L."/>
            <person name="Pepper-Tunick E."/>
            <person name="Svedberg J."/>
            <person name="Byrne A."/>
            <person name="Ruelas Castillo J."/>
            <person name="Vollmers C."/>
            <person name="Beinart R.A."/>
            <person name="Corbett-Detig R."/>
        </authorList>
    </citation>
    <scope>NUCLEOTIDE SEQUENCE [LARGE SCALE GENOMIC DNA]</scope>
    <source>
        <strain evidence="3">455</strain>
    </source>
</reference>
<organism evidence="3 4">
    <name type="scientific">Candidatus Thiodubiliella endoseptemdiera</name>
    <dbReference type="NCBI Taxonomy" id="2738886"/>
    <lineage>
        <taxon>Bacteria</taxon>
        <taxon>Pseudomonadati</taxon>
        <taxon>Pseudomonadota</taxon>
        <taxon>Gammaproteobacteria</taxon>
        <taxon>Candidatus Pseudothioglobaceae</taxon>
        <taxon>Candidatus Thiodubiliella</taxon>
    </lineage>
</organism>
<evidence type="ECO:0000259" key="2">
    <source>
        <dbReference type="Pfam" id="PF00441"/>
    </source>
</evidence>
<comment type="caution">
    <text evidence="3">The sequence shown here is derived from an EMBL/GenBank/DDBJ whole genome shotgun (WGS) entry which is preliminary data.</text>
</comment>
<dbReference type="SUPFAM" id="SSF47203">
    <property type="entry name" value="Acyl-CoA dehydrogenase C-terminal domain-like"/>
    <property type="match status" value="1"/>
</dbReference>
<keyword evidence="1" id="KW-0285">Flavoprotein</keyword>
<proteinExistence type="predicted"/>
<dbReference type="InterPro" id="IPR009075">
    <property type="entry name" value="AcylCo_DH/oxidase_C"/>
</dbReference>
<feature type="domain" description="Acyl-CoA dehydrogenase/oxidase C-terminal" evidence="2">
    <location>
        <begin position="14"/>
        <end position="56"/>
    </location>
</feature>
<evidence type="ECO:0000313" key="4">
    <source>
        <dbReference type="Proteomes" id="UP000568751"/>
    </source>
</evidence>
<gene>
    <name evidence="3" type="ORF">H0A76_06785</name>
</gene>